<feature type="domain" description="HTH luxR-type" evidence="4">
    <location>
        <begin position="157"/>
        <end position="222"/>
    </location>
</feature>
<evidence type="ECO:0000256" key="3">
    <source>
        <dbReference type="ARBA" id="ARBA00023163"/>
    </source>
</evidence>
<accession>A0A0C1L3H9</accession>
<dbReference type="Proteomes" id="UP000031408">
    <property type="component" value="Unassembled WGS sequence"/>
</dbReference>
<reference evidence="5 6" key="1">
    <citation type="submission" date="2014-11" db="EMBL/GenBank/DDBJ databases">
        <title>Genome sequence of Flavihumibacter solisilvae 3-3.</title>
        <authorList>
            <person name="Zhou G."/>
            <person name="Li M."/>
            <person name="Wang G."/>
        </authorList>
    </citation>
    <scope>NUCLEOTIDE SEQUENCE [LARGE SCALE GENOMIC DNA]</scope>
    <source>
        <strain evidence="5 6">3-3</strain>
    </source>
</reference>
<dbReference type="Pfam" id="PF00196">
    <property type="entry name" value="GerE"/>
    <property type="match status" value="1"/>
</dbReference>
<comment type="caution">
    <text evidence="5">The sequence shown here is derived from an EMBL/GenBank/DDBJ whole genome shotgun (WGS) entry which is preliminary data.</text>
</comment>
<evidence type="ECO:0000256" key="1">
    <source>
        <dbReference type="ARBA" id="ARBA00023015"/>
    </source>
</evidence>
<dbReference type="Gene3D" id="1.10.10.10">
    <property type="entry name" value="Winged helix-like DNA-binding domain superfamily/Winged helix DNA-binding domain"/>
    <property type="match status" value="1"/>
</dbReference>
<name>A0A0C1L3H9_9BACT</name>
<organism evidence="5 6">
    <name type="scientific">Flavihumibacter solisilvae</name>
    <dbReference type="NCBI Taxonomy" id="1349421"/>
    <lineage>
        <taxon>Bacteria</taxon>
        <taxon>Pseudomonadati</taxon>
        <taxon>Bacteroidota</taxon>
        <taxon>Chitinophagia</taxon>
        <taxon>Chitinophagales</taxon>
        <taxon>Chitinophagaceae</taxon>
        <taxon>Flavihumibacter</taxon>
    </lineage>
</organism>
<sequence>MKGQSGTRIEDKIQSIRKIECLIPAVLIIHELPSMHVAYMSINGQRILGLSLDELRAIGEDYHHEFFHPDFVADSIPQIMEMIRQNRPDYEVTYFQQVRPSAQHDWSIYLSTTKIIHHNEAGEPTYILTTAVPINTEHHISHKVERLIEENNLLRRNHHLFNSLTRREVEILRLMALGLSSSEISGKVFISEKTANTHRRNIRAKLKVETNYDLVRFAQVFDLI</sequence>
<dbReference type="InterPro" id="IPR035965">
    <property type="entry name" value="PAS-like_dom_sf"/>
</dbReference>
<dbReference type="InterPro" id="IPR000792">
    <property type="entry name" value="Tscrpt_reg_LuxR_C"/>
</dbReference>
<dbReference type="AlphaFoldDB" id="A0A0C1L3H9"/>
<protein>
    <recommendedName>
        <fullName evidence="4">HTH luxR-type domain-containing protein</fullName>
    </recommendedName>
</protein>
<dbReference type="EMBL" id="JSVC01000011">
    <property type="protein sequence ID" value="KIC94532.1"/>
    <property type="molecule type" value="Genomic_DNA"/>
</dbReference>
<evidence type="ECO:0000256" key="2">
    <source>
        <dbReference type="ARBA" id="ARBA00023125"/>
    </source>
</evidence>
<dbReference type="GO" id="GO:0003677">
    <property type="term" value="F:DNA binding"/>
    <property type="evidence" value="ECO:0007669"/>
    <property type="project" value="UniProtKB-KW"/>
</dbReference>
<dbReference type="SMART" id="SM00421">
    <property type="entry name" value="HTH_LUXR"/>
    <property type="match status" value="1"/>
</dbReference>
<dbReference type="OrthoDB" id="965844at2"/>
<dbReference type="GO" id="GO:0006355">
    <property type="term" value="P:regulation of DNA-templated transcription"/>
    <property type="evidence" value="ECO:0007669"/>
    <property type="project" value="InterPro"/>
</dbReference>
<dbReference type="PANTHER" id="PTHR44688:SF16">
    <property type="entry name" value="DNA-BINDING TRANSCRIPTIONAL ACTIVATOR DEVR_DOSR"/>
    <property type="match status" value="1"/>
</dbReference>
<proteinExistence type="predicted"/>
<dbReference type="Gene3D" id="3.30.450.20">
    <property type="entry name" value="PAS domain"/>
    <property type="match status" value="1"/>
</dbReference>
<dbReference type="PANTHER" id="PTHR44688">
    <property type="entry name" value="DNA-BINDING TRANSCRIPTIONAL ACTIVATOR DEVR_DOSR"/>
    <property type="match status" value="1"/>
</dbReference>
<keyword evidence="6" id="KW-1185">Reference proteome</keyword>
<dbReference type="PROSITE" id="PS50043">
    <property type="entry name" value="HTH_LUXR_2"/>
    <property type="match status" value="1"/>
</dbReference>
<dbReference type="STRING" id="1349421.OI18_10440"/>
<dbReference type="PRINTS" id="PR00038">
    <property type="entry name" value="HTHLUXR"/>
</dbReference>
<dbReference type="CDD" id="cd06170">
    <property type="entry name" value="LuxR_C_like"/>
    <property type="match status" value="1"/>
</dbReference>
<evidence type="ECO:0000313" key="5">
    <source>
        <dbReference type="EMBL" id="KIC94532.1"/>
    </source>
</evidence>
<evidence type="ECO:0000259" key="4">
    <source>
        <dbReference type="PROSITE" id="PS50043"/>
    </source>
</evidence>
<dbReference type="SUPFAM" id="SSF55785">
    <property type="entry name" value="PYP-like sensor domain (PAS domain)"/>
    <property type="match status" value="1"/>
</dbReference>
<dbReference type="RefSeq" id="WP_039139704.1">
    <property type="nucleotide sequence ID" value="NZ_JSVC01000011.1"/>
</dbReference>
<dbReference type="SUPFAM" id="SSF46894">
    <property type="entry name" value="C-terminal effector domain of the bipartite response regulators"/>
    <property type="match status" value="1"/>
</dbReference>
<evidence type="ECO:0000313" key="6">
    <source>
        <dbReference type="Proteomes" id="UP000031408"/>
    </source>
</evidence>
<dbReference type="InterPro" id="IPR016032">
    <property type="entry name" value="Sig_transdc_resp-reg_C-effctor"/>
</dbReference>
<dbReference type="InterPro" id="IPR036388">
    <property type="entry name" value="WH-like_DNA-bd_sf"/>
</dbReference>
<keyword evidence="1" id="KW-0805">Transcription regulation</keyword>
<keyword evidence="3" id="KW-0804">Transcription</keyword>
<gene>
    <name evidence="5" type="ORF">OI18_10440</name>
</gene>
<keyword evidence="2" id="KW-0238">DNA-binding</keyword>